<feature type="region of interest" description="Disordered" evidence="1">
    <location>
        <begin position="1"/>
        <end position="52"/>
    </location>
</feature>
<accession>A0AAJ6DB13</accession>
<protein>
    <recommendedName>
        <fullName evidence="4">DUF4355 domain-containing protein</fullName>
    </recommendedName>
</protein>
<proteinExistence type="predicted"/>
<feature type="region of interest" description="Disordered" evidence="1">
    <location>
        <begin position="177"/>
        <end position="212"/>
    </location>
</feature>
<evidence type="ECO:0000313" key="3">
    <source>
        <dbReference type="Proteomes" id="UP001224674"/>
    </source>
</evidence>
<sequence length="212" mass="23171">MFIKNPSLVFADSGDETGGSDLTETGQEDQSSTTDKNVMGDRGYPADTPLSEMTDSQKVAYWKYHSQKWEGRAKQRSDYDDIKAELDKLKTETLSEHEKAIKKVREETRAEVTKEHNAKLASAQITGALQGKGLTSDAIESRLQFVDFSKFLTGKGDVDADKVAAYLDGVAPVQEKKEQYPDMGAGRVGSPSGKQNAGTVQAGKDLHAARHK</sequence>
<gene>
    <name evidence="2" type="ORF">QDX21_07090</name>
</gene>
<feature type="compositionally biased region" description="Polar residues" evidence="1">
    <location>
        <begin position="20"/>
        <end position="36"/>
    </location>
</feature>
<name>A0AAJ6DB13_9MICC</name>
<evidence type="ECO:0000256" key="1">
    <source>
        <dbReference type="SAM" id="MobiDB-lite"/>
    </source>
</evidence>
<dbReference type="RefSeq" id="WP_279674345.1">
    <property type="nucleotide sequence ID" value="NZ_CP122566.1"/>
</dbReference>
<dbReference type="AlphaFoldDB" id="A0AAJ6DB13"/>
<organism evidence="2 3">
    <name type="scientific">Auritidibacter ignavus</name>
    <dbReference type="NCBI Taxonomy" id="678932"/>
    <lineage>
        <taxon>Bacteria</taxon>
        <taxon>Bacillati</taxon>
        <taxon>Actinomycetota</taxon>
        <taxon>Actinomycetes</taxon>
        <taxon>Micrococcales</taxon>
        <taxon>Micrococcaceae</taxon>
        <taxon>Auritidibacter</taxon>
    </lineage>
</organism>
<dbReference type="Proteomes" id="UP001224674">
    <property type="component" value="Chromosome"/>
</dbReference>
<dbReference type="EMBL" id="CP122566">
    <property type="protein sequence ID" value="WGH92100.1"/>
    <property type="molecule type" value="Genomic_DNA"/>
</dbReference>
<reference evidence="2 3" key="1">
    <citation type="submission" date="2023-03" db="EMBL/GenBank/DDBJ databases">
        <title>Complete genome sequences of several Auritidibacter ignavus strains isolated from ear infections.</title>
        <authorList>
            <person name="Baehr T."/>
            <person name="Baumhoegger A.M."/>
        </authorList>
    </citation>
    <scope>NUCLEOTIDE SEQUENCE [LARGE SCALE GENOMIC DNA]</scope>
    <source>
        <strain evidence="2 3">BABAE-6</strain>
    </source>
</reference>
<keyword evidence="3" id="KW-1185">Reference proteome</keyword>
<evidence type="ECO:0000313" key="2">
    <source>
        <dbReference type="EMBL" id="WGH92100.1"/>
    </source>
</evidence>
<evidence type="ECO:0008006" key="4">
    <source>
        <dbReference type="Google" id="ProtNLM"/>
    </source>
</evidence>